<name>A0A2J6TPA4_9HELO</name>
<feature type="domain" description="DUF6594" evidence="2">
    <location>
        <begin position="22"/>
        <end position="261"/>
    </location>
</feature>
<evidence type="ECO:0000259" key="2">
    <source>
        <dbReference type="Pfam" id="PF20237"/>
    </source>
</evidence>
<dbReference type="PANTHER" id="PTHR34502">
    <property type="entry name" value="DUF6594 DOMAIN-CONTAINING PROTEIN-RELATED"/>
    <property type="match status" value="1"/>
</dbReference>
<keyword evidence="1" id="KW-1133">Transmembrane helix</keyword>
<reference evidence="3 4" key="1">
    <citation type="submission" date="2016-04" db="EMBL/GenBank/DDBJ databases">
        <title>A degradative enzymes factory behind the ericoid mycorrhizal symbiosis.</title>
        <authorList>
            <consortium name="DOE Joint Genome Institute"/>
            <person name="Martino E."/>
            <person name="Morin E."/>
            <person name="Grelet G."/>
            <person name="Kuo A."/>
            <person name="Kohler A."/>
            <person name="Daghino S."/>
            <person name="Barry K."/>
            <person name="Choi C."/>
            <person name="Cichocki N."/>
            <person name="Clum A."/>
            <person name="Copeland A."/>
            <person name="Hainaut M."/>
            <person name="Haridas S."/>
            <person name="Labutti K."/>
            <person name="Lindquist E."/>
            <person name="Lipzen A."/>
            <person name="Khouja H.-R."/>
            <person name="Murat C."/>
            <person name="Ohm R."/>
            <person name="Olson A."/>
            <person name="Spatafora J."/>
            <person name="Veneault-Fourrey C."/>
            <person name="Henrissat B."/>
            <person name="Grigoriev I."/>
            <person name="Martin F."/>
            <person name="Perotto S."/>
        </authorList>
    </citation>
    <scope>NUCLEOTIDE SEQUENCE [LARGE SCALE GENOMIC DNA]</scope>
    <source>
        <strain evidence="3 4">E</strain>
    </source>
</reference>
<evidence type="ECO:0000313" key="3">
    <source>
        <dbReference type="EMBL" id="PMD64853.1"/>
    </source>
</evidence>
<dbReference type="EMBL" id="KZ613747">
    <property type="protein sequence ID" value="PMD64853.1"/>
    <property type="molecule type" value="Genomic_DNA"/>
</dbReference>
<organism evidence="3 4">
    <name type="scientific">Hyaloscypha bicolor E</name>
    <dbReference type="NCBI Taxonomy" id="1095630"/>
    <lineage>
        <taxon>Eukaryota</taxon>
        <taxon>Fungi</taxon>
        <taxon>Dikarya</taxon>
        <taxon>Ascomycota</taxon>
        <taxon>Pezizomycotina</taxon>
        <taxon>Leotiomycetes</taxon>
        <taxon>Helotiales</taxon>
        <taxon>Hyaloscyphaceae</taxon>
        <taxon>Hyaloscypha</taxon>
        <taxon>Hyaloscypha bicolor</taxon>
    </lineage>
</organism>
<proteinExistence type="predicted"/>
<keyword evidence="1" id="KW-0472">Membrane</keyword>
<dbReference type="InParanoid" id="A0A2J6TPA4"/>
<dbReference type="Proteomes" id="UP000235371">
    <property type="component" value="Unassembled WGS sequence"/>
</dbReference>
<dbReference type="InterPro" id="IPR046529">
    <property type="entry name" value="DUF6594"/>
</dbReference>
<keyword evidence="1" id="KW-0812">Transmembrane</keyword>
<sequence length="263" mass="30019">MNPRETECRPPTKTIEDYRADYPRFCAYVAANPDFLVCRRFLRLRSWLLCLKQDKLSQLEEQLDNLDQNEASPLFLGMSRCDRNTARTSLLSQASVLLDDYDSFLEKTHRILGYVHALPRDVTSLRNWMMNGSLNKDERRYLDQQQDLISLGSSSDAAKKNLENWVEDLLVDNWEGFRSIPGHEASNDPSVYLYSGSLIRRITDVLMLSPIALLLLCPIIICVLITSTWARIAVITLATLIYLSILSRLTKAKMIELVLAGST</sequence>
<protein>
    <recommendedName>
        <fullName evidence="2">DUF6594 domain-containing protein</fullName>
    </recommendedName>
</protein>
<evidence type="ECO:0000256" key="1">
    <source>
        <dbReference type="SAM" id="Phobius"/>
    </source>
</evidence>
<accession>A0A2J6TPA4</accession>
<dbReference type="AlphaFoldDB" id="A0A2J6TPA4"/>
<gene>
    <name evidence="3" type="ORF">K444DRAFT_640603</name>
</gene>
<evidence type="ECO:0000313" key="4">
    <source>
        <dbReference type="Proteomes" id="UP000235371"/>
    </source>
</evidence>
<dbReference type="OrthoDB" id="5341582at2759"/>
<dbReference type="GeneID" id="36592590"/>
<dbReference type="Pfam" id="PF20237">
    <property type="entry name" value="DUF6594"/>
    <property type="match status" value="1"/>
</dbReference>
<feature type="transmembrane region" description="Helical" evidence="1">
    <location>
        <begin position="205"/>
        <end position="226"/>
    </location>
</feature>
<dbReference type="STRING" id="1095630.A0A2J6TPA4"/>
<keyword evidence="4" id="KW-1185">Reference proteome</keyword>
<dbReference type="PANTHER" id="PTHR34502:SF3">
    <property type="entry name" value="DUF6594 DOMAIN-CONTAINING PROTEIN"/>
    <property type="match status" value="1"/>
</dbReference>
<dbReference type="RefSeq" id="XP_024741757.1">
    <property type="nucleotide sequence ID" value="XM_024884513.1"/>
</dbReference>
<feature type="transmembrane region" description="Helical" evidence="1">
    <location>
        <begin position="232"/>
        <end position="249"/>
    </location>
</feature>